<dbReference type="Pfam" id="PF04228">
    <property type="entry name" value="Zn_peptidase"/>
    <property type="match status" value="1"/>
</dbReference>
<sequence length="284" mass="30433">MLLDNERESENIEDRRGGGGLIKGIGIGSVFLALIGSYLTGINPATLLGLMEQTAPVQQVSAHKPAANDKTAVFVSKILAETEDTWGEAFAAKGKEYRKPKLVLFTGSTTTACGNGAAAMGPFYCPLDSKIYIDLSFFSELQNRFHAPGEFAEAYVLAHEVGHHVQNLLGISAKVNAAKQRASSKAEANAASVKLELQADCYAGVWARRTDSQKHILEPGEIEQAIAAATAIGDDTLQKKALGYAVPETFTHGSSTQRVAWFKRGMETGDPAQCNIFAATRRSN</sequence>
<keyword evidence="7" id="KW-1185">Reference proteome</keyword>
<dbReference type="EMBL" id="OU912926">
    <property type="protein sequence ID" value="CAG9932445.1"/>
    <property type="molecule type" value="Genomic_DNA"/>
</dbReference>
<evidence type="ECO:0000256" key="4">
    <source>
        <dbReference type="ARBA" id="ARBA00023136"/>
    </source>
</evidence>
<organism evidence="6 7">
    <name type="scientific">Candidatus Nitrotoga arctica</name>
    <dbReference type="NCBI Taxonomy" id="453162"/>
    <lineage>
        <taxon>Bacteria</taxon>
        <taxon>Pseudomonadati</taxon>
        <taxon>Pseudomonadota</taxon>
        <taxon>Betaproteobacteria</taxon>
        <taxon>Nitrosomonadales</taxon>
        <taxon>Gallionellaceae</taxon>
        <taxon>Candidatus Nitrotoga</taxon>
    </lineage>
</organism>
<dbReference type="PANTHER" id="PTHR30168">
    <property type="entry name" value="PUTATIVE MEMBRANE PROTEIN YPFJ"/>
    <property type="match status" value="1"/>
</dbReference>
<dbReference type="Proteomes" id="UP000839052">
    <property type="component" value="Chromosome"/>
</dbReference>
<evidence type="ECO:0000256" key="1">
    <source>
        <dbReference type="ARBA" id="ARBA00004167"/>
    </source>
</evidence>
<dbReference type="InterPro" id="IPR007343">
    <property type="entry name" value="Uncharacterised_pept_Zn_put"/>
</dbReference>
<evidence type="ECO:0000256" key="3">
    <source>
        <dbReference type="ARBA" id="ARBA00022989"/>
    </source>
</evidence>
<evidence type="ECO:0000313" key="6">
    <source>
        <dbReference type="EMBL" id="CAG9932445.1"/>
    </source>
</evidence>
<evidence type="ECO:0000256" key="2">
    <source>
        <dbReference type="ARBA" id="ARBA00022692"/>
    </source>
</evidence>
<accession>A0ABN8AI81</accession>
<dbReference type="PANTHER" id="PTHR30168:SF0">
    <property type="entry name" value="INNER MEMBRANE PROTEIN"/>
    <property type="match status" value="1"/>
</dbReference>
<evidence type="ECO:0000256" key="5">
    <source>
        <dbReference type="SAM" id="Phobius"/>
    </source>
</evidence>
<name>A0ABN8AI81_9PROT</name>
<reference evidence="6 7" key="1">
    <citation type="submission" date="2021-10" db="EMBL/GenBank/DDBJ databases">
        <authorList>
            <person name="Koch H."/>
        </authorList>
    </citation>
    <scope>NUCLEOTIDE SEQUENCE [LARGE SCALE GENOMIC DNA]</scope>
    <source>
        <strain evidence="6">6680</strain>
    </source>
</reference>
<evidence type="ECO:0000313" key="7">
    <source>
        <dbReference type="Proteomes" id="UP000839052"/>
    </source>
</evidence>
<proteinExistence type="predicted"/>
<gene>
    <name evidence="6" type="ORF">NTG6680_1192</name>
</gene>
<keyword evidence="4 5" id="KW-0472">Membrane</keyword>
<dbReference type="RefSeq" id="WP_239796378.1">
    <property type="nucleotide sequence ID" value="NZ_OU912926.1"/>
</dbReference>
<protein>
    <submittedName>
        <fullName evidence="6">Zn-peptidase superfamily</fullName>
    </submittedName>
</protein>
<keyword evidence="3 5" id="KW-1133">Transmembrane helix</keyword>
<keyword evidence="2 5" id="KW-0812">Transmembrane</keyword>
<feature type="transmembrane region" description="Helical" evidence="5">
    <location>
        <begin position="21"/>
        <end position="39"/>
    </location>
</feature>
<comment type="subcellular location">
    <subcellularLocation>
        <location evidence="1">Membrane</location>
        <topology evidence="1">Single-pass membrane protein</topology>
    </subcellularLocation>
</comment>